<proteinExistence type="predicted"/>
<reference evidence="2" key="1">
    <citation type="journal article" date="2021" name="Microbiol. Resour. Announc.">
        <title>LGAAP: Leishmaniinae Genome Assembly and Annotation Pipeline.</title>
        <authorList>
            <person name="Almutairi H."/>
            <person name="Urbaniak M.D."/>
            <person name="Bates M.D."/>
            <person name="Jariyapan N."/>
            <person name="Kwakye-Nuako G."/>
            <person name="Thomaz-Soccol V."/>
            <person name="Al-Salem W.S."/>
            <person name="Dillon R.J."/>
            <person name="Bates P.A."/>
            <person name="Gatherer D."/>
        </authorList>
    </citation>
    <scope>NUCLEOTIDE SEQUENCE [LARGE SCALE GENOMIC DNA]</scope>
</reference>
<evidence type="ECO:0000313" key="1">
    <source>
        <dbReference type="EMBL" id="KAG5471486.1"/>
    </source>
</evidence>
<evidence type="ECO:0000313" key="2">
    <source>
        <dbReference type="Proteomes" id="UP000673552"/>
    </source>
</evidence>
<sequence>MVVRRMSWCRRIRHLCSHSVPRSNSWRPWIGCGAFTDARWWSCSLRATRLG</sequence>
<protein>
    <submittedName>
        <fullName evidence="1">Uncharacterized protein</fullName>
    </submittedName>
</protein>
<accession>A0A836KEY5</accession>
<dbReference type="EMBL" id="JAFEUZ010000031">
    <property type="protein sequence ID" value="KAG5471486.1"/>
    <property type="molecule type" value="Genomic_DNA"/>
</dbReference>
<name>A0A836KEY5_9TRYP</name>
<gene>
    <name evidence="1" type="ORF">LSCM1_01578</name>
</gene>
<dbReference type="Proteomes" id="UP000673552">
    <property type="component" value="Unassembled WGS sequence"/>
</dbReference>
<organism evidence="1 2">
    <name type="scientific">Leishmania martiniquensis</name>
    <dbReference type="NCBI Taxonomy" id="1580590"/>
    <lineage>
        <taxon>Eukaryota</taxon>
        <taxon>Discoba</taxon>
        <taxon>Euglenozoa</taxon>
        <taxon>Kinetoplastea</taxon>
        <taxon>Metakinetoplastina</taxon>
        <taxon>Trypanosomatida</taxon>
        <taxon>Trypanosomatidae</taxon>
        <taxon>Leishmaniinae</taxon>
        <taxon>Leishmania</taxon>
    </lineage>
</organism>
<dbReference type="RefSeq" id="XP_067176460.1">
    <property type="nucleotide sequence ID" value="XM_067319181.1"/>
</dbReference>
<dbReference type="KEGG" id="lmat:92511693"/>
<dbReference type="GeneID" id="92511693"/>
<dbReference type="AlphaFoldDB" id="A0A836KEY5"/>
<keyword evidence="2" id="KW-1185">Reference proteome</keyword>
<reference evidence="2" key="2">
    <citation type="journal article" date="2021" name="Sci. Data">
        <title>Chromosome-scale genome sequencing, assembly and annotation of six genomes from subfamily Leishmaniinae.</title>
        <authorList>
            <person name="Almutairi H."/>
            <person name="Urbaniak M.D."/>
            <person name="Bates M.D."/>
            <person name="Jariyapan N."/>
            <person name="Kwakye-Nuako G."/>
            <person name="Thomaz Soccol V."/>
            <person name="Al-Salem W.S."/>
            <person name="Dillon R.J."/>
            <person name="Bates P.A."/>
            <person name="Gatherer D."/>
        </authorList>
    </citation>
    <scope>NUCLEOTIDE SEQUENCE [LARGE SCALE GENOMIC DNA]</scope>
</reference>
<comment type="caution">
    <text evidence="1">The sequence shown here is derived from an EMBL/GenBank/DDBJ whole genome shotgun (WGS) entry which is preliminary data.</text>
</comment>